<accession>A0A9W4ACR5</accession>
<gene>
    <name evidence="1" type="ORF">KNN_07112</name>
</gene>
<reference evidence="1 2" key="1">
    <citation type="submission" date="2015-05" db="EMBL/GenBank/DDBJ databases">
        <title>Whole genome sequence of Bacillus thuringiensis serovar tolworthi Pasteur Institute Standard strain.</title>
        <authorList>
            <person name="Kanda K."/>
            <person name="Nakashima K."/>
            <person name="Nagano Y."/>
        </authorList>
    </citation>
    <scope>NUCLEOTIDE SEQUENCE [LARGE SCALE GENOMIC DNA]</scope>
    <source>
        <strain evidence="1 2">Pasteur Institute Standard strain</strain>
        <plasmid evidence="2">pKK5 DNA</plasmid>
    </source>
</reference>
<name>A0A9W4ACR5_BACTO</name>
<protein>
    <recommendedName>
        <fullName evidence="3">Phr family secreted Rap phosphatase inhibitor</fullName>
    </recommendedName>
</protein>
<evidence type="ECO:0000313" key="1">
    <source>
        <dbReference type="EMBL" id="BAR87845.1"/>
    </source>
</evidence>
<organism evidence="1 2">
    <name type="scientific">Bacillus thuringiensis subsp. tolworthi</name>
    <dbReference type="NCBI Taxonomy" id="1442"/>
    <lineage>
        <taxon>Bacteria</taxon>
        <taxon>Bacillati</taxon>
        <taxon>Bacillota</taxon>
        <taxon>Bacilli</taxon>
        <taxon>Bacillales</taxon>
        <taxon>Bacillaceae</taxon>
        <taxon>Bacillus</taxon>
        <taxon>Bacillus cereus group</taxon>
    </lineage>
</organism>
<evidence type="ECO:0008006" key="3">
    <source>
        <dbReference type="Google" id="ProtNLM"/>
    </source>
</evidence>
<evidence type="ECO:0000313" key="2">
    <source>
        <dbReference type="Proteomes" id="UP000055316"/>
    </source>
</evidence>
<proteinExistence type="predicted"/>
<sequence>MKKTILYSLGILTAFTLILGNANTPKETKVSSEEVVQYSHGHTGG</sequence>
<geneLocation type="plasmid" evidence="2">
    <name>pKK5 DNA</name>
</geneLocation>
<keyword evidence="1" id="KW-0614">Plasmid</keyword>
<dbReference type="Proteomes" id="UP000055316">
    <property type="component" value="Plasmid pKK5"/>
</dbReference>
<dbReference type="AlphaFoldDB" id="A0A9W4ACR5"/>
<dbReference type="RefSeq" id="WP_171840973.1">
    <property type="nucleotide sequence ID" value="NZ_AP014869.1"/>
</dbReference>
<dbReference type="EMBL" id="AP014869">
    <property type="protein sequence ID" value="BAR87845.1"/>
    <property type="molecule type" value="Genomic_DNA"/>
</dbReference>